<proteinExistence type="predicted"/>
<dbReference type="GeneID" id="87874859"/>
<dbReference type="GO" id="GO:0047499">
    <property type="term" value="F:calcium-independent phospholipase A2 activity"/>
    <property type="evidence" value="ECO:0007669"/>
    <property type="project" value="TreeGrafter"/>
</dbReference>
<dbReference type="RefSeq" id="XP_062693454.1">
    <property type="nucleotide sequence ID" value="XM_062837237.1"/>
</dbReference>
<dbReference type="GO" id="GO:0016020">
    <property type="term" value="C:membrane"/>
    <property type="evidence" value="ECO:0007669"/>
    <property type="project" value="TreeGrafter"/>
</dbReference>
<dbReference type="EMBL" id="JAULSX010000004">
    <property type="protein sequence ID" value="KAK3492996.1"/>
    <property type="molecule type" value="Genomic_DNA"/>
</dbReference>
<feature type="compositionally biased region" description="Basic and acidic residues" evidence="3">
    <location>
        <begin position="334"/>
        <end position="344"/>
    </location>
</feature>
<feature type="compositionally biased region" description="Polar residues" evidence="3">
    <location>
        <begin position="85"/>
        <end position="102"/>
    </location>
</feature>
<organism evidence="4 5">
    <name type="scientific">Neurospora hispaniola</name>
    <dbReference type="NCBI Taxonomy" id="588809"/>
    <lineage>
        <taxon>Eukaryota</taxon>
        <taxon>Fungi</taxon>
        <taxon>Dikarya</taxon>
        <taxon>Ascomycota</taxon>
        <taxon>Pezizomycotina</taxon>
        <taxon>Sordariomycetes</taxon>
        <taxon>Sordariomycetidae</taxon>
        <taxon>Sordariales</taxon>
        <taxon>Sordariaceae</taxon>
        <taxon>Neurospora</taxon>
    </lineage>
</organism>
<reference evidence="4 5" key="1">
    <citation type="journal article" date="2023" name="Mol. Phylogenet. Evol.">
        <title>Genome-scale phylogeny and comparative genomics of the fungal order Sordariales.</title>
        <authorList>
            <person name="Hensen N."/>
            <person name="Bonometti L."/>
            <person name="Westerberg I."/>
            <person name="Brannstrom I.O."/>
            <person name="Guillou S."/>
            <person name="Cros-Aarteil S."/>
            <person name="Calhoun S."/>
            <person name="Haridas S."/>
            <person name="Kuo A."/>
            <person name="Mondo S."/>
            <person name="Pangilinan J."/>
            <person name="Riley R."/>
            <person name="LaButti K."/>
            <person name="Andreopoulos B."/>
            <person name="Lipzen A."/>
            <person name="Chen C."/>
            <person name="Yan M."/>
            <person name="Daum C."/>
            <person name="Ng V."/>
            <person name="Clum A."/>
            <person name="Steindorff A."/>
            <person name="Ohm R.A."/>
            <person name="Martin F."/>
            <person name="Silar P."/>
            <person name="Natvig D.O."/>
            <person name="Lalanne C."/>
            <person name="Gautier V."/>
            <person name="Ament-Velasquez S.L."/>
            <person name="Kruys A."/>
            <person name="Hutchinson M.I."/>
            <person name="Powell A.J."/>
            <person name="Barry K."/>
            <person name="Miller A.N."/>
            <person name="Grigoriev I.V."/>
            <person name="Debuchy R."/>
            <person name="Gladieux P."/>
            <person name="Hiltunen Thoren M."/>
            <person name="Johannesson H."/>
        </authorList>
    </citation>
    <scope>NUCLEOTIDE SEQUENCE [LARGE SCALE GENOMIC DNA]</scope>
    <source>
        <strain evidence="4 5">FGSC 10403</strain>
    </source>
</reference>
<feature type="region of interest" description="Disordered" evidence="3">
    <location>
        <begin position="599"/>
        <end position="638"/>
    </location>
</feature>
<dbReference type="GO" id="GO:0019369">
    <property type="term" value="P:arachidonate metabolic process"/>
    <property type="evidence" value="ECO:0007669"/>
    <property type="project" value="TreeGrafter"/>
</dbReference>
<evidence type="ECO:0000313" key="4">
    <source>
        <dbReference type="EMBL" id="KAK3492996.1"/>
    </source>
</evidence>
<feature type="compositionally biased region" description="Low complexity" evidence="3">
    <location>
        <begin position="7"/>
        <end position="19"/>
    </location>
</feature>
<gene>
    <name evidence="4" type="ORF">B0T23DRAFT_380985</name>
</gene>
<feature type="compositionally biased region" description="Polar residues" evidence="3">
    <location>
        <begin position="424"/>
        <end position="438"/>
    </location>
</feature>
<feature type="region of interest" description="Disordered" evidence="3">
    <location>
        <begin position="362"/>
        <end position="383"/>
    </location>
</feature>
<keyword evidence="2" id="KW-0442">Lipid degradation</keyword>
<evidence type="ECO:0000313" key="5">
    <source>
        <dbReference type="Proteomes" id="UP001285908"/>
    </source>
</evidence>
<dbReference type="Gene3D" id="3.40.1090.10">
    <property type="entry name" value="Cytosolic phospholipase A2 catalytic domain"/>
    <property type="match status" value="2"/>
</dbReference>
<evidence type="ECO:0000256" key="1">
    <source>
        <dbReference type="ARBA" id="ARBA00022801"/>
    </source>
</evidence>
<keyword evidence="5" id="KW-1185">Reference proteome</keyword>
<feature type="compositionally biased region" description="Basic and acidic residues" evidence="3">
    <location>
        <begin position="370"/>
        <end position="379"/>
    </location>
</feature>
<keyword evidence="1" id="KW-0378">Hydrolase</keyword>
<feature type="region of interest" description="Disordered" evidence="3">
    <location>
        <begin position="1"/>
        <end position="102"/>
    </location>
</feature>
<name>A0AAJ0MRT9_9PEZI</name>
<protein>
    <recommendedName>
        <fullName evidence="6">PNPLA domain-containing protein</fullName>
    </recommendedName>
</protein>
<keyword evidence="2" id="KW-0443">Lipid metabolism</keyword>
<feature type="region of interest" description="Disordered" evidence="3">
    <location>
        <begin position="420"/>
        <end position="443"/>
    </location>
</feature>
<dbReference type="InterPro" id="IPR016035">
    <property type="entry name" value="Acyl_Trfase/lysoPLipase"/>
</dbReference>
<dbReference type="SUPFAM" id="SSF52151">
    <property type="entry name" value="FabD/lysophospholipase-like"/>
    <property type="match status" value="1"/>
</dbReference>
<sequence>MTEVLNPRRQQQPSSSSDSPSRERPRPPALKTSHSALRSINRPPNVRRISNRVSIAEPEPQPEETQLKAETITSSVPKTPEPSHDNQPNHNFTNPSPTLATTANPIAHTASTLKIAQTLHSSLSSRLQLHVTTTPWATRNILTLDGGGIKGYSSLILLRTLMQEIAALEQSLSPPAFCSADPTGNENYYFTKSDDEEDRHFCSGVETEMEMLDCEKRAGKLRDMHMRGKGKVKVGELKVDVPPETMRKGEYLPSHYFDYIAGTSVGGLIAIMLGVMGRTVEGCLEEFRNGGEGRSRRDGRGLPVLFLEMEEDAAAEEEEEKKQVDVGDGGSQSQKREESSSRAEGRRRRVISFPGLSGTFEIPLPGFHGGADREKDKRRTTWPTKKSRAWFDTFAKFSVTSTDLTGSGNNTAASRAIVSDSEDISPTTQRANTNNTVASSCSSTTTSSPTSSISFKKTSFQCQTLAWCSEIDAATPTERQPYAFCTYEEVLVADGSDEEGKVPSIPEVAKAITTPSDSSQFKPFKLPAIGQFVDGSKEIRDPTLPVLKEISSLLGVDPSTPSSVPDTSNPPIDLLLSLGTDEHNAWFYEKLVQPFSSRSSPSEYSSSMSPSTTSSNSPSPTSSPSASTTSPSPSAPALEELRNSKGHLYTHYHRFQVSPLSLSPFPFSFSSLHAPFRRRHRTTNNHHLDEIEQATERWLSANNGEQRRLLKKYAEVLVRKRRARSATTRWETFALGARYFCWVEGCERNPSETHKGKGQGKEKGKGYGDVSGGGRGKDGDGNRERESREGRKEGQEGEEGEGEGKGEGDKGFDTRGDFWDHLNGRHGLLSKKGAREVEDELDKGRRFGFE</sequence>
<feature type="compositionally biased region" description="Basic and acidic residues" evidence="3">
    <location>
        <begin position="750"/>
        <end position="766"/>
    </location>
</feature>
<evidence type="ECO:0000256" key="2">
    <source>
        <dbReference type="ARBA" id="ARBA00022963"/>
    </source>
</evidence>
<feature type="compositionally biased region" description="Basic and acidic residues" evidence="3">
    <location>
        <begin position="802"/>
        <end position="823"/>
    </location>
</feature>
<dbReference type="PANTHER" id="PTHR24185:SF1">
    <property type="entry name" value="CALCIUM-INDEPENDENT PHOSPHOLIPASE A2-GAMMA"/>
    <property type="match status" value="1"/>
</dbReference>
<dbReference type="Proteomes" id="UP001285908">
    <property type="component" value="Unassembled WGS sequence"/>
</dbReference>
<feature type="compositionally biased region" description="Basic and acidic residues" evidence="3">
    <location>
        <begin position="775"/>
        <end position="795"/>
    </location>
</feature>
<feature type="compositionally biased region" description="Low complexity" evidence="3">
    <location>
        <begin position="599"/>
        <end position="632"/>
    </location>
</feature>
<feature type="region of interest" description="Disordered" evidence="3">
    <location>
        <begin position="312"/>
        <end position="350"/>
    </location>
</feature>
<dbReference type="PANTHER" id="PTHR24185">
    <property type="entry name" value="CALCIUM-INDEPENDENT PHOSPHOLIPASE A2-GAMMA"/>
    <property type="match status" value="1"/>
</dbReference>
<accession>A0AAJ0MRT9</accession>
<dbReference type="GO" id="GO:0016042">
    <property type="term" value="P:lipid catabolic process"/>
    <property type="evidence" value="ECO:0007669"/>
    <property type="project" value="UniProtKB-KW"/>
</dbReference>
<dbReference type="AlphaFoldDB" id="A0AAJ0MRT9"/>
<comment type="caution">
    <text evidence="4">The sequence shown here is derived from an EMBL/GenBank/DDBJ whole genome shotgun (WGS) entry which is preliminary data.</text>
</comment>
<evidence type="ECO:0008006" key="6">
    <source>
        <dbReference type="Google" id="ProtNLM"/>
    </source>
</evidence>
<evidence type="ECO:0000256" key="3">
    <source>
        <dbReference type="SAM" id="MobiDB-lite"/>
    </source>
</evidence>
<feature type="region of interest" description="Disordered" evidence="3">
    <location>
        <begin position="750"/>
        <end position="850"/>
    </location>
</feature>